<feature type="non-terminal residue" evidence="1">
    <location>
        <position position="1"/>
    </location>
</feature>
<proteinExistence type="predicted"/>
<dbReference type="AlphaFoldDB" id="A0AA39Y642"/>
<evidence type="ECO:0000313" key="1">
    <source>
        <dbReference type="EMBL" id="KAK0646741.1"/>
    </source>
</evidence>
<organism evidence="1 2">
    <name type="scientific">Cercophora newfieldiana</name>
    <dbReference type="NCBI Taxonomy" id="92897"/>
    <lineage>
        <taxon>Eukaryota</taxon>
        <taxon>Fungi</taxon>
        <taxon>Dikarya</taxon>
        <taxon>Ascomycota</taxon>
        <taxon>Pezizomycotina</taxon>
        <taxon>Sordariomycetes</taxon>
        <taxon>Sordariomycetidae</taxon>
        <taxon>Sordariales</taxon>
        <taxon>Lasiosphaeriaceae</taxon>
        <taxon>Cercophora</taxon>
    </lineage>
</organism>
<sequence length="725" mass="77331">MVSNSHDYTIGDWTSEIRQAQAAHIDAFALNIAYAENDQQSIANVFQVASELGFRLFFSFDYAGNGPWPQGDVINLINQYKGSPAHYYFGGGPFVSTFEGPESASDWVTIKALTGCFFVPDWSSRGAKAAMELAGGIADGLFSWAAWPWGNRDMDTYVDASYLQFLNGKPYMMPVSPWFYTNLPGFNKNWLWRGDDMWFDRWQQVQYWQPEWVEIITWNDYGESHYIGPIFEKALDPLWVRGKPPFDFVRGMPHDGWRKFLPYSIDMYKNGAASFSEETVVFWYRPSPAAACNSGGTSGNTAEQLQVEFTPVDVMQDKVFFTAQLASPATVTVSIGGVSQAVEWSDTPAGSAGLYHGSAPFNGRLGEVVITISRGGSVVSRGTGRAISTSCPGGFTNWNAWVGQGSSSTVSATSVSSAGWECIAGTAIGNFAGLCGFSCQYGYCPQGACLCTKMGPPKPKPSPLNVQGYPAAGLDENYSGLCAFNCNYGYCPTSACATSPQPLTTPTVSPFTPPACTSGTGSGNFGGLCSYACNFGFCPRAVCTCTGQGALNVPPPITKNTKGRAAAGVADHGLCAFACPRGYCPEGACQESTLIPPGAAGPPVTIDPAVWNTPTPTVSCIPPCVVVLPPWTLPTQTTISFPPFTTTLTASWVANSPAVITTVTVSCSARTTNIIPVYNLNITASAIAQATYTISPSIICARPVTVSPPPGIDSPPVTITITSRP</sequence>
<dbReference type="GO" id="GO:0051118">
    <property type="term" value="F:glucan endo-1,3-alpha-glucosidase activity"/>
    <property type="evidence" value="ECO:0007669"/>
    <property type="project" value="InterPro"/>
</dbReference>
<comment type="caution">
    <text evidence="1">The sequence shown here is derived from an EMBL/GenBank/DDBJ whole genome shotgun (WGS) entry which is preliminary data.</text>
</comment>
<dbReference type="EMBL" id="JAULSV010000004">
    <property type="protein sequence ID" value="KAK0646741.1"/>
    <property type="molecule type" value="Genomic_DNA"/>
</dbReference>
<dbReference type="Pfam" id="PF03659">
    <property type="entry name" value="Glyco_hydro_71"/>
    <property type="match status" value="1"/>
</dbReference>
<dbReference type="Gene3D" id="3.20.20.80">
    <property type="entry name" value="Glycosidases"/>
    <property type="match status" value="1"/>
</dbReference>
<gene>
    <name evidence="1" type="ORF">B0T16DRAFT_328219</name>
</gene>
<name>A0AA39Y642_9PEZI</name>
<protein>
    <submittedName>
        <fullName evidence="1">Glycosyl hydrolase family 71-domain-containing protein</fullName>
    </submittedName>
</protein>
<dbReference type="PANTHER" id="PTHR43173">
    <property type="entry name" value="ABC1 FAMILY PROTEIN"/>
    <property type="match status" value="1"/>
</dbReference>
<keyword evidence="1" id="KW-0378">Hydrolase</keyword>
<reference evidence="1" key="1">
    <citation type="submission" date="2023-06" db="EMBL/GenBank/DDBJ databases">
        <title>Genome-scale phylogeny and comparative genomics of the fungal order Sordariales.</title>
        <authorList>
            <consortium name="Lawrence Berkeley National Laboratory"/>
            <person name="Hensen N."/>
            <person name="Bonometti L."/>
            <person name="Westerberg I."/>
            <person name="Brannstrom I.O."/>
            <person name="Guillou S."/>
            <person name="Cros-Aarteil S."/>
            <person name="Calhoun S."/>
            <person name="Haridas S."/>
            <person name="Kuo A."/>
            <person name="Mondo S."/>
            <person name="Pangilinan J."/>
            <person name="Riley R."/>
            <person name="Labutti K."/>
            <person name="Andreopoulos B."/>
            <person name="Lipzen A."/>
            <person name="Chen C."/>
            <person name="Yanf M."/>
            <person name="Daum C."/>
            <person name="Ng V."/>
            <person name="Clum A."/>
            <person name="Steindorff A."/>
            <person name="Ohm R."/>
            <person name="Martin F."/>
            <person name="Silar P."/>
            <person name="Natvig D."/>
            <person name="Lalanne C."/>
            <person name="Gautier V."/>
            <person name="Ament-Velasquez S.L."/>
            <person name="Kruys A."/>
            <person name="Hutchinson M.I."/>
            <person name="Powell A.J."/>
            <person name="Barry K."/>
            <person name="Miller A.N."/>
            <person name="Grigoriev I.V."/>
            <person name="Debuchy R."/>
            <person name="Gladieux P."/>
            <person name="Thoren M.H."/>
            <person name="Johannesson H."/>
        </authorList>
    </citation>
    <scope>NUCLEOTIDE SEQUENCE</scope>
    <source>
        <strain evidence="1">SMH2532-1</strain>
    </source>
</reference>
<dbReference type="Proteomes" id="UP001174936">
    <property type="component" value="Unassembled WGS sequence"/>
</dbReference>
<dbReference type="CDD" id="cd11577">
    <property type="entry name" value="GH71"/>
    <property type="match status" value="1"/>
</dbReference>
<evidence type="ECO:0000313" key="2">
    <source>
        <dbReference type="Proteomes" id="UP001174936"/>
    </source>
</evidence>
<dbReference type="PANTHER" id="PTHR43173:SF33">
    <property type="entry name" value="ASCUS WALL ENDO-1,3-ALPHA-GLUCANASE-RELATED"/>
    <property type="match status" value="1"/>
</dbReference>
<accession>A0AA39Y642</accession>
<dbReference type="InterPro" id="IPR005197">
    <property type="entry name" value="Glyco_hydro_71"/>
</dbReference>
<keyword evidence="2" id="KW-1185">Reference proteome</keyword>
<dbReference type="InterPro" id="IPR051130">
    <property type="entry name" value="Mito_struct-func_regulator"/>
</dbReference>